<dbReference type="OrthoDB" id="2538345at2759"/>
<feature type="region of interest" description="Disordered" evidence="1">
    <location>
        <begin position="120"/>
        <end position="208"/>
    </location>
</feature>
<keyword evidence="3" id="KW-1185">Reference proteome</keyword>
<dbReference type="VEuPathDB" id="FungiDB:PSTT_07351"/>
<feature type="region of interest" description="Disordered" evidence="1">
    <location>
        <begin position="1"/>
        <end position="23"/>
    </location>
</feature>
<reference evidence="3" key="3">
    <citation type="journal article" date="2018" name="Mol. Plant Microbe Interact.">
        <title>Genome sequence resources for the wheat stripe rust pathogen (Puccinia striiformis f. sp. tritici) and the barley stripe rust pathogen (Puccinia striiformis f. sp. hordei).</title>
        <authorList>
            <person name="Xia C."/>
            <person name="Wang M."/>
            <person name="Yin C."/>
            <person name="Cornejo O.E."/>
            <person name="Hulbert S.H."/>
            <person name="Chen X."/>
        </authorList>
    </citation>
    <scope>NUCLEOTIDE SEQUENCE [LARGE SCALE GENOMIC DNA]</scope>
    <source>
        <strain evidence="3">93TX-2</strain>
    </source>
</reference>
<organism evidence="2 3">
    <name type="scientific">Puccinia striiformis</name>
    <dbReference type="NCBI Taxonomy" id="27350"/>
    <lineage>
        <taxon>Eukaryota</taxon>
        <taxon>Fungi</taxon>
        <taxon>Dikarya</taxon>
        <taxon>Basidiomycota</taxon>
        <taxon>Pucciniomycotina</taxon>
        <taxon>Pucciniomycetes</taxon>
        <taxon>Pucciniales</taxon>
        <taxon>Pucciniaceae</taxon>
        <taxon>Puccinia</taxon>
    </lineage>
</organism>
<feature type="compositionally biased region" description="Basic and acidic residues" evidence="1">
    <location>
        <begin position="120"/>
        <end position="155"/>
    </location>
</feature>
<gene>
    <name evidence="2" type="ORF">PSHT_12989</name>
</gene>
<dbReference type="PANTHER" id="PTHR34689:SF1">
    <property type="entry name" value="NUCLEIC ACID-BINDING PROTEIN"/>
    <property type="match status" value="1"/>
</dbReference>
<protein>
    <submittedName>
        <fullName evidence="2">Uncharacterized protein</fullName>
    </submittedName>
</protein>
<reference evidence="2 3" key="1">
    <citation type="submission" date="2017-12" db="EMBL/GenBank/DDBJ databases">
        <title>Gene loss provides genomic basis for host adaptation in cereal stripe rust fungi.</title>
        <authorList>
            <person name="Xia C."/>
        </authorList>
    </citation>
    <scope>NUCLEOTIDE SEQUENCE [LARGE SCALE GENOMIC DNA]</scope>
    <source>
        <strain evidence="2 3">93TX-2</strain>
    </source>
</reference>
<feature type="compositionally biased region" description="Polar residues" evidence="1">
    <location>
        <begin position="187"/>
        <end position="196"/>
    </location>
</feature>
<dbReference type="AlphaFoldDB" id="A0A2S4UT11"/>
<dbReference type="EMBL" id="PKSM01000251">
    <property type="protein sequence ID" value="POW00434.1"/>
    <property type="molecule type" value="Genomic_DNA"/>
</dbReference>
<evidence type="ECO:0000256" key="1">
    <source>
        <dbReference type="SAM" id="MobiDB-lite"/>
    </source>
</evidence>
<proteinExistence type="predicted"/>
<dbReference type="VEuPathDB" id="FungiDB:PSHT_12989"/>
<comment type="caution">
    <text evidence="2">The sequence shown here is derived from an EMBL/GenBank/DDBJ whole genome shotgun (WGS) entry which is preliminary data.</text>
</comment>
<name>A0A2S4UT11_9BASI</name>
<accession>A0A2S4UT11</accession>
<sequence>MTDSLLPRNVGTPGVSPSFRSRPTLQLVDHSNPQALHQDSRKLKARSANSIRLQWETKTRDPHARTAIEDVAAVPEMREMREAAGHETDEVRTGVNLMNVQVGPNVMSGVKELEGAEAAIEDRTTDMTTEEFSRSEGAHDDKREHGRYSRRHDSASRSPPRRRRRSPSTSSSSSSSSSSSLPPDTNAPKSASTLRSQRTKGTRQHPAMTVTRLANIQANLKAKNRTRVDIEVQPKIAQMNMLVRNGTVQKRKIGNEKTREREGSLFLVYQNLNTSSAANTVEKAEKEQSSKHKSAISEYGKYGIITEADMFTKDQEFRAWMVEEKMLNPETVSQIKMKDLFKVYMEDFNTATLPHEKFYALEKYEARMNAIRSGNVTAQSDTYDPRADEAALAAQHKRVAKTDGEVYIGRAQLEQLRRIERERVEASRMKRMGMEVKESMGVRYEVD</sequence>
<feature type="compositionally biased region" description="Low complexity" evidence="1">
    <location>
        <begin position="167"/>
        <end position="183"/>
    </location>
</feature>
<dbReference type="Proteomes" id="UP000238274">
    <property type="component" value="Unassembled WGS sequence"/>
</dbReference>
<evidence type="ECO:0000313" key="3">
    <source>
        <dbReference type="Proteomes" id="UP000238274"/>
    </source>
</evidence>
<evidence type="ECO:0000313" key="2">
    <source>
        <dbReference type="EMBL" id="POW00434.1"/>
    </source>
</evidence>
<dbReference type="PANTHER" id="PTHR34689">
    <property type="entry name" value="NUCLEIC ACID-BINDING PROTEIN"/>
    <property type="match status" value="1"/>
</dbReference>
<reference evidence="3" key="2">
    <citation type="journal article" date="2018" name="BMC Genomics">
        <title>Genomic insights into host adaptation between the wheat stripe rust pathogen (Puccinia striiformis f. sp. tritici) and the barley stripe rust pathogen (Puccinia striiformis f. sp. hordei).</title>
        <authorList>
            <person name="Xia C."/>
            <person name="Wang M."/>
            <person name="Yin C."/>
            <person name="Cornejo O.E."/>
            <person name="Hulbert S.H."/>
            <person name="Chen X."/>
        </authorList>
    </citation>
    <scope>NUCLEOTIDE SEQUENCE [LARGE SCALE GENOMIC DNA]</scope>
    <source>
        <strain evidence="3">93TX-2</strain>
    </source>
</reference>